<organism evidence="1 2">
    <name type="scientific">Curtobacterium poinsettiae</name>
    <dbReference type="NCBI Taxonomy" id="159612"/>
    <lineage>
        <taxon>Bacteria</taxon>
        <taxon>Bacillati</taxon>
        <taxon>Actinomycetota</taxon>
        <taxon>Actinomycetes</taxon>
        <taxon>Micrococcales</taxon>
        <taxon>Microbacteriaceae</taxon>
        <taxon>Curtobacterium</taxon>
    </lineage>
</organism>
<reference evidence="1" key="1">
    <citation type="submission" date="2022-09" db="EMBL/GenBank/DDBJ databases">
        <title>Taxonomy of Curtobacterium flaccumfaciens.</title>
        <authorList>
            <person name="Osdaghi E."/>
            <person name="Taghavi S.M."/>
            <person name="Hamidizade M."/>
            <person name="Abachi H."/>
            <person name="Fazliarab A."/>
            <person name="Baeyen S."/>
            <person name="Portier P."/>
            <person name="Van Vaerenbergh J."/>
            <person name="Jacques M.-A."/>
        </authorList>
    </citation>
    <scope>NUCLEOTIDE SEQUENCE</scope>
    <source>
        <strain evidence="1">AGQB46</strain>
        <plasmid evidence="1">unnamed</plasmid>
    </source>
</reference>
<protein>
    <submittedName>
        <fullName evidence="1">Uncharacterized protein</fullName>
    </submittedName>
</protein>
<dbReference type="AlphaFoldDB" id="A0A9Q9PCE9"/>
<gene>
    <name evidence="1" type="ORF">OE229_17815</name>
</gene>
<dbReference type="KEGG" id="cpoi:OE229_17815"/>
<sequence length="272" mass="30231">MDDTEVSGPYDNREADADAERGLLFLQFGFARRDRLDDRYQQLAVRPKSSLAGDSAAAPYNSVPDQIVNLLGAALDHLHGLQVSVESSGGALLAMSSFTLIRSAIEVAGTGLWLLQPAARDERLLRSMRLTRENRRQLRSVLSDLGKSDPRFKVVEERLKDQANARPRLVGADLTKLEPVTDRLRSIETMVPPRHHPPLVIWRMASGIAHGNTSMMTAVLERQQVEEFDGRSASFNVTSSFVTVSMFFDAALNMVEALLDQFDRRNDPLSVV</sequence>
<accession>A0A9Q9PCE9</accession>
<dbReference type="Proteomes" id="UP001062223">
    <property type="component" value="Plasmid unnamed"/>
</dbReference>
<geneLocation type="plasmid" evidence="1 2">
    <name>unnamed</name>
</geneLocation>
<evidence type="ECO:0000313" key="1">
    <source>
        <dbReference type="EMBL" id="UYC82690.1"/>
    </source>
</evidence>
<dbReference type="EMBL" id="CP106880">
    <property type="protein sequence ID" value="UYC82690.1"/>
    <property type="molecule type" value="Genomic_DNA"/>
</dbReference>
<keyword evidence="1" id="KW-0614">Plasmid</keyword>
<name>A0A9Q9PCE9_9MICO</name>
<dbReference type="RefSeq" id="WP_262140212.1">
    <property type="nucleotide sequence ID" value="NZ_CP106880.1"/>
</dbReference>
<proteinExistence type="predicted"/>
<evidence type="ECO:0000313" key="2">
    <source>
        <dbReference type="Proteomes" id="UP001062223"/>
    </source>
</evidence>